<feature type="transmembrane region" description="Helical" evidence="7">
    <location>
        <begin position="115"/>
        <end position="138"/>
    </location>
</feature>
<dbReference type="PANTHER" id="PTHR43663">
    <property type="entry name" value="CHROMATE TRANSPORT PROTEIN-RELATED"/>
    <property type="match status" value="1"/>
</dbReference>
<keyword evidence="5 7" id="KW-1133">Transmembrane helix</keyword>
<sequence length="189" mass="19949">MIYLYLFTVFFRIGIFSFGGGLAMLPLIFQSVQSFGIMSAHEFSNLVALSQVTPGPIAVNAATYVGFNYAGLSGAAVATLGVCVPSFILVLLVVKFIEKFNDSMAVKGAFNGIRPVTIGLIGAAAVFVMETVLINGKLFSLQLFTEGADYFNWIPIALFGATVILAGAFKVTPVKLMLIMGIAGALLCG</sequence>
<keyword evidence="3" id="KW-1003">Cell membrane</keyword>
<comment type="caution">
    <text evidence="8">The sequence shown here is derived from an EMBL/GenBank/DDBJ whole genome shotgun (WGS) entry which is preliminary data.</text>
</comment>
<feature type="transmembrane region" description="Helical" evidence="7">
    <location>
        <begin position="9"/>
        <end position="29"/>
    </location>
</feature>
<evidence type="ECO:0000313" key="8">
    <source>
        <dbReference type="EMBL" id="HIU25202.1"/>
    </source>
</evidence>
<proteinExistence type="inferred from homology"/>
<comment type="subcellular location">
    <subcellularLocation>
        <location evidence="1">Cell membrane</location>
        <topology evidence="1">Multi-pass membrane protein</topology>
    </subcellularLocation>
</comment>
<dbReference type="Pfam" id="PF02417">
    <property type="entry name" value="Chromate_transp"/>
    <property type="match status" value="1"/>
</dbReference>
<dbReference type="InterPro" id="IPR052518">
    <property type="entry name" value="CHR_Transporter"/>
</dbReference>
<evidence type="ECO:0000256" key="6">
    <source>
        <dbReference type="ARBA" id="ARBA00023136"/>
    </source>
</evidence>
<feature type="transmembrane region" description="Helical" evidence="7">
    <location>
        <begin position="150"/>
        <end position="169"/>
    </location>
</feature>
<dbReference type="PANTHER" id="PTHR43663:SF1">
    <property type="entry name" value="CHROMATE TRANSPORTER"/>
    <property type="match status" value="1"/>
</dbReference>
<evidence type="ECO:0000256" key="2">
    <source>
        <dbReference type="ARBA" id="ARBA00005262"/>
    </source>
</evidence>
<reference evidence="8" key="1">
    <citation type="submission" date="2020-10" db="EMBL/GenBank/DDBJ databases">
        <authorList>
            <person name="Gilroy R."/>
        </authorList>
    </citation>
    <scope>NUCLEOTIDE SEQUENCE</scope>
    <source>
        <strain evidence="8">ChiHcec3-6078</strain>
    </source>
</reference>
<gene>
    <name evidence="8" type="ORF">IAC50_01725</name>
</gene>
<feature type="transmembrane region" description="Helical" evidence="7">
    <location>
        <begin position="69"/>
        <end position="94"/>
    </location>
</feature>
<comment type="similarity">
    <text evidence="2">Belongs to the chromate ion transporter (CHR) (TC 2.A.51) family.</text>
</comment>
<dbReference type="GO" id="GO:0005886">
    <property type="term" value="C:plasma membrane"/>
    <property type="evidence" value="ECO:0007669"/>
    <property type="project" value="UniProtKB-SubCell"/>
</dbReference>
<dbReference type="Proteomes" id="UP000824090">
    <property type="component" value="Unassembled WGS sequence"/>
</dbReference>
<dbReference type="AlphaFoldDB" id="A0A9D1HZL4"/>
<dbReference type="GO" id="GO:0015109">
    <property type="term" value="F:chromate transmembrane transporter activity"/>
    <property type="evidence" value="ECO:0007669"/>
    <property type="project" value="InterPro"/>
</dbReference>
<evidence type="ECO:0000313" key="9">
    <source>
        <dbReference type="Proteomes" id="UP000824090"/>
    </source>
</evidence>
<name>A0A9D1HZL4_9FIRM</name>
<protein>
    <submittedName>
        <fullName evidence="8">Chromate transporter</fullName>
    </submittedName>
</protein>
<evidence type="ECO:0000256" key="5">
    <source>
        <dbReference type="ARBA" id="ARBA00022989"/>
    </source>
</evidence>
<evidence type="ECO:0000256" key="4">
    <source>
        <dbReference type="ARBA" id="ARBA00022692"/>
    </source>
</evidence>
<organism evidence="8 9">
    <name type="scientific">Candidatus Allocopromorpha excrementigallinarum</name>
    <dbReference type="NCBI Taxonomy" id="2840742"/>
    <lineage>
        <taxon>Bacteria</taxon>
        <taxon>Bacillati</taxon>
        <taxon>Bacillota</taxon>
        <taxon>Clostridia</taxon>
        <taxon>Eubacteriales</taxon>
        <taxon>Eubacteriaceae</taxon>
        <taxon>Eubacteriaceae incertae sedis</taxon>
        <taxon>Candidatus Allocopromorpha</taxon>
    </lineage>
</organism>
<evidence type="ECO:0000256" key="1">
    <source>
        <dbReference type="ARBA" id="ARBA00004651"/>
    </source>
</evidence>
<dbReference type="InterPro" id="IPR003370">
    <property type="entry name" value="Chromate_transpt"/>
</dbReference>
<reference evidence="8" key="2">
    <citation type="journal article" date="2021" name="PeerJ">
        <title>Extensive microbial diversity within the chicken gut microbiome revealed by metagenomics and culture.</title>
        <authorList>
            <person name="Gilroy R."/>
            <person name="Ravi A."/>
            <person name="Getino M."/>
            <person name="Pursley I."/>
            <person name="Horton D.L."/>
            <person name="Alikhan N.F."/>
            <person name="Baker D."/>
            <person name="Gharbi K."/>
            <person name="Hall N."/>
            <person name="Watson M."/>
            <person name="Adriaenssens E.M."/>
            <person name="Foster-Nyarko E."/>
            <person name="Jarju S."/>
            <person name="Secka A."/>
            <person name="Antonio M."/>
            <person name="Oren A."/>
            <person name="Chaudhuri R.R."/>
            <person name="La Ragione R."/>
            <person name="Hildebrand F."/>
            <person name="Pallen M.J."/>
        </authorList>
    </citation>
    <scope>NUCLEOTIDE SEQUENCE</scope>
    <source>
        <strain evidence="8">ChiHcec3-6078</strain>
    </source>
</reference>
<accession>A0A9D1HZL4</accession>
<keyword evidence="6 7" id="KW-0472">Membrane</keyword>
<evidence type="ECO:0000256" key="3">
    <source>
        <dbReference type="ARBA" id="ARBA00022475"/>
    </source>
</evidence>
<dbReference type="EMBL" id="DVMP01000040">
    <property type="protein sequence ID" value="HIU25202.1"/>
    <property type="molecule type" value="Genomic_DNA"/>
</dbReference>
<evidence type="ECO:0000256" key="7">
    <source>
        <dbReference type="SAM" id="Phobius"/>
    </source>
</evidence>
<keyword evidence="4 7" id="KW-0812">Transmembrane</keyword>